<dbReference type="PANTHER" id="PTHR44591:SF23">
    <property type="entry name" value="CHEY SUBFAMILY"/>
    <property type="match status" value="1"/>
</dbReference>
<keyword evidence="4" id="KW-0808">Transferase</keyword>
<accession>A0A1D8D725</accession>
<dbReference type="GO" id="GO:0016301">
    <property type="term" value="F:kinase activity"/>
    <property type="evidence" value="ECO:0007669"/>
    <property type="project" value="UniProtKB-KW"/>
</dbReference>
<feature type="modified residue" description="4-aspartylphosphate" evidence="2">
    <location>
        <position position="56"/>
    </location>
</feature>
<dbReference type="OrthoDB" id="9796457at2"/>
<dbReference type="Gene3D" id="3.40.50.2300">
    <property type="match status" value="1"/>
</dbReference>
<dbReference type="RefSeq" id="WP_069810816.1">
    <property type="nucleotide sequence ID" value="NZ_CP017305.1"/>
</dbReference>
<dbReference type="EMBL" id="CP017305">
    <property type="protein sequence ID" value="AOS84624.1"/>
    <property type="molecule type" value="Genomic_DNA"/>
</dbReference>
<evidence type="ECO:0000259" key="3">
    <source>
        <dbReference type="PROSITE" id="PS50110"/>
    </source>
</evidence>
<dbReference type="Proteomes" id="UP000095185">
    <property type="component" value="Chromosome"/>
</dbReference>
<keyword evidence="5" id="KW-1185">Reference proteome</keyword>
<name>A0A1D8D725_CHLLM</name>
<protein>
    <submittedName>
        <fullName evidence="4">Histidine kinase</fullName>
    </submittedName>
</protein>
<dbReference type="InterPro" id="IPR001789">
    <property type="entry name" value="Sig_transdc_resp-reg_receiver"/>
</dbReference>
<dbReference type="STRING" id="274537.BIU88_11055"/>
<evidence type="ECO:0000313" key="4">
    <source>
        <dbReference type="EMBL" id="AOS84624.1"/>
    </source>
</evidence>
<dbReference type="SMART" id="SM00448">
    <property type="entry name" value="REC"/>
    <property type="match status" value="1"/>
</dbReference>
<dbReference type="InterPro" id="IPR050595">
    <property type="entry name" value="Bact_response_regulator"/>
</dbReference>
<proteinExistence type="predicted"/>
<dbReference type="AlphaFoldDB" id="A0A1D8D725"/>
<sequence length="125" mass="13927">MKTNDPILVIEDEEDIRQMICEILEEDGYPTVQASDGNEGLQILRKTPEIRIVVTDLLMPEKEGIAMISELRKDFPWIRIVAISGGGISIPENYLNRAKAVGADATLCKPFESGELLSIIDDLNR</sequence>
<feature type="domain" description="Response regulatory" evidence="3">
    <location>
        <begin position="6"/>
        <end position="124"/>
    </location>
</feature>
<dbReference type="PROSITE" id="PS50110">
    <property type="entry name" value="RESPONSE_REGULATORY"/>
    <property type="match status" value="1"/>
</dbReference>
<dbReference type="InterPro" id="IPR011006">
    <property type="entry name" value="CheY-like_superfamily"/>
</dbReference>
<dbReference type="PANTHER" id="PTHR44591">
    <property type="entry name" value="STRESS RESPONSE REGULATOR PROTEIN 1"/>
    <property type="match status" value="1"/>
</dbReference>
<dbReference type="SUPFAM" id="SSF52172">
    <property type="entry name" value="CheY-like"/>
    <property type="match status" value="1"/>
</dbReference>
<evidence type="ECO:0000313" key="5">
    <source>
        <dbReference type="Proteomes" id="UP000095185"/>
    </source>
</evidence>
<evidence type="ECO:0000256" key="1">
    <source>
        <dbReference type="ARBA" id="ARBA00022553"/>
    </source>
</evidence>
<evidence type="ECO:0000256" key="2">
    <source>
        <dbReference type="PROSITE-ProRule" id="PRU00169"/>
    </source>
</evidence>
<gene>
    <name evidence="4" type="ORF">BIU88_11055</name>
</gene>
<dbReference type="GO" id="GO:0000160">
    <property type="term" value="P:phosphorelay signal transduction system"/>
    <property type="evidence" value="ECO:0007669"/>
    <property type="project" value="InterPro"/>
</dbReference>
<keyword evidence="4" id="KW-0418">Kinase</keyword>
<reference evidence="4" key="1">
    <citation type="submission" date="2016-09" db="EMBL/GenBank/DDBJ databases">
        <title>Genome sequence of Chlorobaculum limnaeum.</title>
        <authorList>
            <person name="Liu Z."/>
            <person name="Tank M."/>
            <person name="Bryant D.A."/>
        </authorList>
    </citation>
    <scope>NUCLEOTIDE SEQUENCE [LARGE SCALE GENOMIC DNA]</scope>
    <source>
        <strain evidence="4">DSM 1677</strain>
    </source>
</reference>
<dbReference type="Pfam" id="PF00072">
    <property type="entry name" value="Response_reg"/>
    <property type="match status" value="1"/>
</dbReference>
<organism evidence="4 5">
    <name type="scientific">Chlorobaculum limnaeum</name>
    <dbReference type="NCBI Taxonomy" id="274537"/>
    <lineage>
        <taxon>Bacteria</taxon>
        <taxon>Pseudomonadati</taxon>
        <taxon>Chlorobiota</taxon>
        <taxon>Chlorobiia</taxon>
        <taxon>Chlorobiales</taxon>
        <taxon>Chlorobiaceae</taxon>
        <taxon>Chlorobaculum</taxon>
    </lineage>
</organism>
<dbReference type="KEGG" id="clz:BIU88_11055"/>
<keyword evidence="1 2" id="KW-0597">Phosphoprotein</keyword>